<sequence>SGIYTAHARRLAHTMAQAGCARRKIGPLMAEIAAVFGVKVDRQMSWCTVSRAILEGGVAASMQMVYEIALTISADSTSHRGNNYESRHISMRAPDYVGGIDA</sequence>
<name>A0AAD6ZDY2_9AGAR</name>
<gene>
    <name evidence="1" type="ORF">DFH08DRAFT_623914</name>
</gene>
<evidence type="ECO:0000313" key="1">
    <source>
        <dbReference type="EMBL" id="KAJ7318600.1"/>
    </source>
</evidence>
<reference evidence="1" key="1">
    <citation type="submission" date="2023-03" db="EMBL/GenBank/DDBJ databases">
        <title>Massive genome expansion in bonnet fungi (Mycena s.s.) driven by repeated elements and novel gene families across ecological guilds.</title>
        <authorList>
            <consortium name="Lawrence Berkeley National Laboratory"/>
            <person name="Harder C.B."/>
            <person name="Miyauchi S."/>
            <person name="Viragh M."/>
            <person name="Kuo A."/>
            <person name="Thoen E."/>
            <person name="Andreopoulos B."/>
            <person name="Lu D."/>
            <person name="Skrede I."/>
            <person name="Drula E."/>
            <person name="Henrissat B."/>
            <person name="Morin E."/>
            <person name="Kohler A."/>
            <person name="Barry K."/>
            <person name="LaButti K."/>
            <person name="Morin E."/>
            <person name="Salamov A."/>
            <person name="Lipzen A."/>
            <person name="Mereny Z."/>
            <person name="Hegedus B."/>
            <person name="Baldrian P."/>
            <person name="Stursova M."/>
            <person name="Weitz H."/>
            <person name="Taylor A."/>
            <person name="Grigoriev I.V."/>
            <person name="Nagy L.G."/>
            <person name="Martin F."/>
            <person name="Kauserud H."/>
        </authorList>
    </citation>
    <scope>NUCLEOTIDE SEQUENCE</scope>
    <source>
        <strain evidence="1">CBHHK002</strain>
    </source>
</reference>
<feature type="non-terminal residue" evidence="1">
    <location>
        <position position="102"/>
    </location>
</feature>
<dbReference type="EMBL" id="JARIHO010000057">
    <property type="protein sequence ID" value="KAJ7318600.1"/>
    <property type="molecule type" value="Genomic_DNA"/>
</dbReference>
<dbReference type="Proteomes" id="UP001218218">
    <property type="component" value="Unassembled WGS sequence"/>
</dbReference>
<accession>A0AAD6ZDY2</accession>
<protein>
    <submittedName>
        <fullName evidence="1">Uncharacterized protein</fullName>
    </submittedName>
</protein>
<dbReference type="AlphaFoldDB" id="A0AAD6ZDY2"/>
<organism evidence="1 2">
    <name type="scientific">Mycena albidolilacea</name>
    <dbReference type="NCBI Taxonomy" id="1033008"/>
    <lineage>
        <taxon>Eukaryota</taxon>
        <taxon>Fungi</taxon>
        <taxon>Dikarya</taxon>
        <taxon>Basidiomycota</taxon>
        <taxon>Agaricomycotina</taxon>
        <taxon>Agaricomycetes</taxon>
        <taxon>Agaricomycetidae</taxon>
        <taxon>Agaricales</taxon>
        <taxon>Marasmiineae</taxon>
        <taxon>Mycenaceae</taxon>
        <taxon>Mycena</taxon>
    </lineage>
</organism>
<proteinExistence type="predicted"/>
<comment type="caution">
    <text evidence="1">The sequence shown here is derived from an EMBL/GenBank/DDBJ whole genome shotgun (WGS) entry which is preliminary data.</text>
</comment>
<evidence type="ECO:0000313" key="2">
    <source>
        <dbReference type="Proteomes" id="UP001218218"/>
    </source>
</evidence>
<feature type="non-terminal residue" evidence="1">
    <location>
        <position position="1"/>
    </location>
</feature>
<keyword evidence="2" id="KW-1185">Reference proteome</keyword>